<dbReference type="Proteomes" id="UP000583944">
    <property type="component" value="Unassembled WGS sequence"/>
</dbReference>
<organism evidence="3 4">
    <name type="scientific">Trypanosoma cruzi</name>
    <dbReference type="NCBI Taxonomy" id="5693"/>
    <lineage>
        <taxon>Eukaryota</taxon>
        <taxon>Discoba</taxon>
        <taxon>Euglenozoa</taxon>
        <taxon>Kinetoplastea</taxon>
        <taxon>Metakinetoplastina</taxon>
        <taxon>Trypanosomatida</taxon>
        <taxon>Trypanosomatidae</taxon>
        <taxon>Trypanosoma</taxon>
        <taxon>Schizotrypanum</taxon>
    </lineage>
</organism>
<keyword evidence="2" id="KW-0812">Transmembrane</keyword>
<keyword evidence="2" id="KW-1133">Transmembrane helix</keyword>
<evidence type="ECO:0000256" key="1">
    <source>
        <dbReference type="SAM" id="MobiDB-lite"/>
    </source>
</evidence>
<dbReference type="VEuPathDB" id="TriTrypDB:ECC02_002743"/>
<proteinExistence type="predicted"/>
<feature type="region of interest" description="Disordered" evidence="1">
    <location>
        <begin position="37"/>
        <end position="60"/>
    </location>
</feature>
<evidence type="ECO:0000256" key="2">
    <source>
        <dbReference type="SAM" id="Phobius"/>
    </source>
</evidence>
<dbReference type="AlphaFoldDB" id="A0A7J6YBT2"/>
<feature type="compositionally biased region" description="Basic residues" evidence="1">
    <location>
        <begin position="43"/>
        <end position="60"/>
    </location>
</feature>
<evidence type="ECO:0000313" key="3">
    <source>
        <dbReference type="EMBL" id="KAF5224157.1"/>
    </source>
</evidence>
<reference evidence="3 4" key="1">
    <citation type="journal article" date="2019" name="Genome Biol. Evol.">
        <title>Nanopore Sequencing Significantly Improves Genome Assembly of the Protozoan Parasite Trypanosoma cruzi.</title>
        <authorList>
            <person name="Diaz-Viraque F."/>
            <person name="Pita S."/>
            <person name="Greif G."/>
            <person name="de Souza R.C.M."/>
            <person name="Iraola G."/>
            <person name="Robello C."/>
        </authorList>
    </citation>
    <scope>NUCLEOTIDE SEQUENCE [LARGE SCALE GENOMIC DNA]</scope>
    <source>
        <strain evidence="3 4">Berenice</strain>
    </source>
</reference>
<feature type="transmembrane region" description="Helical" evidence="2">
    <location>
        <begin position="6"/>
        <end position="24"/>
    </location>
</feature>
<comment type="caution">
    <text evidence="3">The sequence shown here is derived from an EMBL/GenBank/DDBJ whole genome shotgun (WGS) entry which is preliminary data.</text>
</comment>
<name>A0A7J6YBT2_TRYCR</name>
<protein>
    <submittedName>
        <fullName evidence="3">Uncharacterized protein</fullName>
    </submittedName>
</protein>
<evidence type="ECO:0000313" key="4">
    <source>
        <dbReference type="Proteomes" id="UP000583944"/>
    </source>
</evidence>
<dbReference type="EMBL" id="JABDHM010000014">
    <property type="protein sequence ID" value="KAF5224157.1"/>
    <property type="molecule type" value="Genomic_DNA"/>
</dbReference>
<sequence>MLYYFFFFFFFYLFCCWRFLLFASRWGGGGRRRRNQIYSGRPALRHTHRPKKKKKKKNRMNTRFKKLSPLPQKPSVKWHLMHEEYYPIFAPERREQVEYWYNKTATGRQRNTFRRICQEMYTLDPDKEDPVYTAEYTCQVSFCEVRMMIKHYGVVLSDLGKRLARVWILHVATPREKEIFREVFTGAQSLFCPVTVMKADYTPPDEDAYKEIDRTNFLCSVDWTNLEAQEKRKQIHQQRYFSRSLSLASNRPRVTKPKNQFDGVSPLATLGYAGDSEEAISTLRKKLEETRESDRYFTVDGHTVYIAGGPKKANPVFAGSKKNAVIATVYDD</sequence>
<keyword evidence="2" id="KW-0472">Membrane</keyword>
<gene>
    <name evidence="3" type="ORF">ECC02_002743</name>
</gene>
<dbReference type="VEuPathDB" id="TriTrypDB:BCY84_14570"/>
<accession>A0A7J6YBT2</accession>